<evidence type="ECO:0008006" key="4">
    <source>
        <dbReference type="Google" id="ProtNLM"/>
    </source>
</evidence>
<accession>A0A5D0CPR8</accession>
<organism evidence="2 3">
    <name type="scientific">Paenibacillus faecis</name>
    <dbReference type="NCBI Taxonomy" id="862114"/>
    <lineage>
        <taxon>Bacteria</taxon>
        <taxon>Bacillati</taxon>
        <taxon>Bacillota</taxon>
        <taxon>Bacilli</taxon>
        <taxon>Bacillales</taxon>
        <taxon>Paenibacillaceae</taxon>
        <taxon>Paenibacillus</taxon>
    </lineage>
</organism>
<evidence type="ECO:0000313" key="2">
    <source>
        <dbReference type="EMBL" id="TYA11264.1"/>
    </source>
</evidence>
<name>A0A5D0CPR8_9BACL</name>
<evidence type="ECO:0000313" key="3">
    <source>
        <dbReference type="Proteomes" id="UP000325218"/>
    </source>
</evidence>
<proteinExistence type="predicted"/>
<dbReference type="OrthoDB" id="2573657at2"/>
<dbReference type="RefSeq" id="WP_148454919.1">
    <property type="nucleotide sequence ID" value="NZ_VSDO01000004.1"/>
</dbReference>
<dbReference type="Proteomes" id="UP000325218">
    <property type="component" value="Unassembled WGS sequence"/>
</dbReference>
<feature type="region of interest" description="Disordered" evidence="1">
    <location>
        <begin position="561"/>
        <end position="601"/>
    </location>
</feature>
<sequence>MQKTDTQKVEQLSSDLSRLRQNLEHALIHMSGKLSSLISQVETSYPEPSVRDAVREVTAQLSEMMRLAKQLDDRLYDKVRALGEAASAYMQTEREVFALAQAKRGAAFTLKSFALGLASRFDQHSRNNVAEGRNTPLSLLQTLKGALLEVRDISLKGRLSPAQADKRIGSLLDMLDYGSPEAQRWARGELEHIAGALEGIARDKSAYRIYETYQNEKYMAYIHKRMEQQRSRLAGLGVAEEWYGEGRSLSSFYKGSPLNACDYNPLKNDFSRMPVETELRFVIAAGLYNPAYRKWAALHYPQIEAAVRKGVEQRKRIEQILEQYNKEASAKDIRKMQEYLKKMNLYHGEITGKYNQEFLVAVAGYQHIGNTVSSVAAVRRDMFHLDRYQFEVNGKITQELLDLAAAERGLGIWNNPDVKAGGLAASMTLVGVGDGIASQLLTDTWDTIQFGHKTNPVTLQYWTETVPAYYDFGKAVYSGDMTFEDIKAAIGEAAAAEFVVPFRDIRELYDKVLCGKASYEESQRFGRALAKAVEVAALVKAAAQAGAKVSSKVTKQVDKTLSQLEEPLKPPTLNPERTDDLTAPKVDDLGPQRERELGDGRGAGEVRKLNLYDESGKYTGGRTPEELADLAYDPHKKKTTEGSEIEREVILELEEEGVIKRAIRDTIGQGDYIDEVTGLNYDIKSFQSYPLDNQGNKITNPRAGAFKLSNAMQDIKKEFDVNGMDFVIINTRKIEEEHVRQLIDALKSEGLYDKIIWK</sequence>
<evidence type="ECO:0000256" key="1">
    <source>
        <dbReference type="SAM" id="MobiDB-lite"/>
    </source>
</evidence>
<feature type="compositionally biased region" description="Basic and acidic residues" evidence="1">
    <location>
        <begin position="576"/>
        <end position="601"/>
    </location>
</feature>
<dbReference type="AlphaFoldDB" id="A0A5D0CPR8"/>
<protein>
    <recommendedName>
        <fullName evidence="4">tRNA nuclease CdiA C-terminal domain-containing protein</fullName>
    </recommendedName>
</protein>
<comment type="caution">
    <text evidence="2">The sequence shown here is derived from an EMBL/GenBank/DDBJ whole genome shotgun (WGS) entry which is preliminary data.</text>
</comment>
<reference evidence="2 3" key="1">
    <citation type="submission" date="2019-08" db="EMBL/GenBank/DDBJ databases">
        <title>Genome sequencing of Paenibacillus faecis DSM 23593(T).</title>
        <authorList>
            <person name="Kook J.-K."/>
            <person name="Park S.-N."/>
            <person name="Lim Y.K."/>
        </authorList>
    </citation>
    <scope>NUCLEOTIDE SEQUENCE [LARGE SCALE GENOMIC DNA]</scope>
    <source>
        <strain evidence="2 3">DSM 23593</strain>
    </source>
</reference>
<keyword evidence="3" id="KW-1185">Reference proteome</keyword>
<dbReference type="EMBL" id="VSDO01000004">
    <property type="protein sequence ID" value="TYA11264.1"/>
    <property type="molecule type" value="Genomic_DNA"/>
</dbReference>
<gene>
    <name evidence="2" type="ORF">FRY98_19030</name>
</gene>